<sequence length="301" mass="32831">MTGAARHRRAVTVTAAVATAVLYAAATGCDSEPESILSDRTEVGAKSDQPGTSFSPHDGEYNGFDISVVGTLMNMLGYDTPRFSGVLSKNRAKLLHDDHVQLVAATYSITPSRMAPKDKGGDDLDFVGPYASTQQGFLIRKDDRSIRTLADLDGKVVCVWKGTTSANELNKPAHDKIVKRTEEDASYCVKALKDKEVDAVSTDQLILYGFMQANPSLRVVPGIKFGEPNDYGIAMAKGHRKDCVRLRDALTQYIRQATSWERDFQNSLPAVPKETRDEAKPTEDEIMALSCVDRPGDSPAD</sequence>
<dbReference type="Pfam" id="PF00497">
    <property type="entry name" value="SBP_bac_3"/>
    <property type="match status" value="1"/>
</dbReference>
<dbReference type="EMBL" id="CP120997">
    <property type="protein sequence ID" value="WLQ35373.1"/>
    <property type="molecule type" value="Genomic_DNA"/>
</dbReference>
<comment type="similarity">
    <text evidence="1">Belongs to the bacterial solute-binding protein 3 family.</text>
</comment>
<evidence type="ECO:0000256" key="4">
    <source>
        <dbReference type="SAM" id="MobiDB-lite"/>
    </source>
</evidence>
<accession>A0ABY9HLF4</accession>
<evidence type="ECO:0000313" key="8">
    <source>
        <dbReference type="Proteomes" id="UP001239522"/>
    </source>
</evidence>
<feature type="compositionally biased region" description="Basic and acidic residues" evidence="4">
    <location>
        <begin position="273"/>
        <end position="283"/>
    </location>
</feature>
<evidence type="ECO:0000256" key="1">
    <source>
        <dbReference type="ARBA" id="ARBA00010333"/>
    </source>
</evidence>
<dbReference type="PANTHER" id="PTHR30085:SF6">
    <property type="entry name" value="ABC TRANSPORTER GLUTAMINE-BINDING PROTEIN GLNH"/>
    <property type="match status" value="1"/>
</dbReference>
<evidence type="ECO:0000256" key="2">
    <source>
        <dbReference type="ARBA" id="ARBA00022448"/>
    </source>
</evidence>
<keyword evidence="2" id="KW-0813">Transport</keyword>
<protein>
    <submittedName>
        <fullName evidence="7">Transporter substrate-binding domain-containing protein</fullName>
    </submittedName>
</protein>
<dbReference type="PANTHER" id="PTHR30085">
    <property type="entry name" value="AMINO ACID ABC TRANSPORTER PERMEASE"/>
    <property type="match status" value="1"/>
</dbReference>
<dbReference type="InterPro" id="IPR001638">
    <property type="entry name" value="Solute-binding_3/MltF_N"/>
</dbReference>
<gene>
    <name evidence="7" type="ORF">P8A18_18955</name>
</gene>
<evidence type="ECO:0000256" key="5">
    <source>
        <dbReference type="SAM" id="SignalP"/>
    </source>
</evidence>
<dbReference type="SMART" id="SM00062">
    <property type="entry name" value="PBPb"/>
    <property type="match status" value="1"/>
</dbReference>
<feature type="domain" description="Solute-binding protein family 3/N-terminal" evidence="6">
    <location>
        <begin position="40"/>
        <end position="268"/>
    </location>
</feature>
<reference evidence="7 8" key="1">
    <citation type="submission" date="2023-03" db="EMBL/GenBank/DDBJ databases">
        <title>Isolation and description of six Streptomyces strains from soil environments, able to metabolize different microbial glucans.</title>
        <authorList>
            <person name="Widen T."/>
            <person name="Larsbrink J."/>
        </authorList>
    </citation>
    <scope>NUCLEOTIDE SEQUENCE [LARGE SCALE GENOMIC DNA]</scope>
    <source>
        <strain evidence="7 8">Mut1</strain>
    </source>
</reference>
<keyword evidence="3 5" id="KW-0732">Signal</keyword>
<dbReference type="Gene3D" id="3.40.190.10">
    <property type="entry name" value="Periplasmic binding protein-like II"/>
    <property type="match status" value="2"/>
</dbReference>
<evidence type="ECO:0000256" key="3">
    <source>
        <dbReference type="ARBA" id="ARBA00022729"/>
    </source>
</evidence>
<dbReference type="InterPro" id="IPR051455">
    <property type="entry name" value="Bact_solute-bind_prot3"/>
</dbReference>
<keyword evidence="8" id="KW-1185">Reference proteome</keyword>
<feature type="region of interest" description="Disordered" evidence="4">
    <location>
        <begin position="268"/>
        <end position="301"/>
    </location>
</feature>
<feature type="signal peptide" evidence="5">
    <location>
        <begin position="1"/>
        <end position="26"/>
    </location>
</feature>
<feature type="chain" id="PRO_5045387628" evidence="5">
    <location>
        <begin position="27"/>
        <end position="301"/>
    </location>
</feature>
<name>A0ABY9HLF4_9ACTN</name>
<proteinExistence type="inferred from homology"/>
<dbReference type="SUPFAM" id="SSF53850">
    <property type="entry name" value="Periplasmic binding protein-like II"/>
    <property type="match status" value="1"/>
</dbReference>
<dbReference type="RefSeq" id="WP_051094697.1">
    <property type="nucleotide sequence ID" value="NZ_CP120997.1"/>
</dbReference>
<dbReference type="Proteomes" id="UP001239522">
    <property type="component" value="Chromosome"/>
</dbReference>
<evidence type="ECO:0000259" key="6">
    <source>
        <dbReference type="SMART" id="SM00062"/>
    </source>
</evidence>
<organism evidence="7 8">
    <name type="scientific">Streptomyces castrisilvae</name>
    <dbReference type="NCBI Taxonomy" id="3033811"/>
    <lineage>
        <taxon>Bacteria</taxon>
        <taxon>Bacillati</taxon>
        <taxon>Actinomycetota</taxon>
        <taxon>Actinomycetes</taxon>
        <taxon>Kitasatosporales</taxon>
        <taxon>Streptomycetaceae</taxon>
        <taxon>Streptomyces</taxon>
    </lineage>
</organism>
<dbReference type="PROSITE" id="PS51257">
    <property type="entry name" value="PROKAR_LIPOPROTEIN"/>
    <property type="match status" value="1"/>
</dbReference>
<evidence type="ECO:0000313" key="7">
    <source>
        <dbReference type="EMBL" id="WLQ35373.1"/>
    </source>
</evidence>